<proteinExistence type="predicted"/>
<protein>
    <submittedName>
        <fullName evidence="3">F-box/FBD/LRR-repeat protein</fullName>
    </submittedName>
</protein>
<dbReference type="InterPro" id="IPR053781">
    <property type="entry name" value="F-box_AtFBL13-like"/>
</dbReference>
<evidence type="ECO:0000313" key="6">
    <source>
        <dbReference type="Proteomes" id="UP000743370"/>
    </source>
</evidence>
<reference evidence="4" key="2">
    <citation type="submission" date="2015-02" db="EMBL/GenBank/DDBJ databases">
        <authorList>
            <person name="Chooi Y.-H."/>
        </authorList>
    </citation>
    <scope>NUCLEOTIDE SEQUENCE</scope>
    <source>
        <tissue evidence="4">Seedling</tissue>
    </source>
</reference>
<dbReference type="Gramene" id="KOM54990">
    <property type="protein sequence ID" value="KOM54990"/>
    <property type="gene ID" value="LR48_Vigan10g088200"/>
</dbReference>
<evidence type="ECO:0000313" key="4">
    <source>
        <dbReference type="EMBL" id="KOM54990.1"/>
    </source>
</evidence>
<dbReference type="InterPro" id="IPR055294">
    <property type="entry name" value="FBL60-like"/>
</dbReference>
<reference evidence="5" key="1">
    <citation type="journal article" date="2015" name="Proc. Natl. Acad. Sci. U.S.A.">
        <title>Genome sequencing of adzuki bean (Vigna angularis) provides insight into high starch and low fat accumulation and domestication.</title>
        <authorList>
            <person name="Yang K."/>
            <person name="Tian Z."/>
            <person name="Chen C."/>
            <person name="Luo L."/>
            <person name="Zhao B."/>
            <person name="Wang Z."/>
            <person name="Yu L."/>
            <person name="Li Y."/>
            <person name="Sun Y."/>
            <person name="Li W."/>
            <person name="Chen Y."/>
            <person name="Li Y."/>
            <person name="Zhang Y."/>
            <person name="Ai D."/>
            <person name="Zhao J."/>
            <person name="Shang C."/>
            <person name="Ma Y."/>
            <person name="Wu B."/>
            <person name="Wang M."/>
            <person name="Gao L."/>
            <person name="Sun D."/>
            <person name="Zhang P."/>
            <person name="Guo F."/>
            <person name="Wang W."/>
            <person name="Li Y."/>
            <person name="Wang J."/>
            <person name="Varshney R.K."/>
            <person name="Wang J."/>
            <person name="Ling H.Q."/>
            <person name="Wan P."/>
        </authorList>
    </citation>
    <scope>NUCLEOTIDE SEQUENCE</scope>
    <source>
        <strain evidence="5">cv. Jingnong 6</strain>
    </source>
</reference>
<name>A0A0L9VIX3_PHAAN</name>
<dbReference type="OrthoDB" id="1433712at2759"/>
<dbReference type="OMA" id="DEYSEPF"/>
<dbReference type="Gene3D" id="3.80.10.10">
    <property type="entry name" value="Ribonuclease Inhibitor"/>
    <property type="match status" value="1"/>
</dbReference>
<organism evidence="4 5">
    <name type="scientific">Phaseolus angularis</name>
    <name type="common">Azuki bean</name>
    <name type="synonym">Vigna angularis</name>
    <dbReference type="NCBI Taxonomy" id="3914"/>
    <lineage>
        <taxon>Eukaryota</taxon>
        <taxon>Viridiplantae</taxon>
        <taxon>Streptophyta</taxon>
        <taxon>Embryophyta</taxon>
        <taxon>Tracheophyta</taxon>
        <taxon>Spermatophyta</taxon>
        <taxon>Magnoliopsida</taxon>
        <taxon>eudicotyledons</taxon>
        <taxon>Gunneridae</taxon>
        <taxon>Pentapetalae</taxon>
        <taxon>rosids</taxon>
        <taxon>fabids</taxon>
        <taxon>Fabales</taxon>
        <taxon>Fabaceae</taxon>
        <taxon>Papilionoideae</taxon>
        <taxon>50 kb inversion clade</taxon>
        <taxon>NPAAA clade</taxon>
        <taxon>indigoferoid/millettioid clade</taxon>
        <taxon>Phaseoleae</taxon>
        <taxon>Vigna</taxon>
    </lineage>
</organism>
<dbReference type="CDD" id="cd22160">
    <property type="entry name" value="F-box_AtFBL13-like"/>
    <property type="match status" value="1"/>
</dbReference>
<dbReference type="InterPro" id="IPR032675">
    <property type="entry name" value="LRR_dom_sf"/>
</dbReference>
<dbReference type="Proteomes" id="UP000053144">
    <property type="component" value="Chromosome 10"/>
</dbReference>
<dbReference type="STRING" id="3914.A0A0L9VIX3"/>
<evidence type="ECO:0000313" key="5">
    <source>
        <dbReference type="Proteomes" id="UP000053144"/>
    </source>
</evidence>
<accession>A0A0L9VIX3</accession>
<sequence>MEEEKESMVELKKKQKSEEEREDEKDLISALPDDVLLHIIHFVDTVTAVRTSFLSKRWNNLWKCLTALSFRPRDFKTVVTYNQFVFRVLAQRDTSIHLHHLDLEACDNVTVDCLCLFIFLLRFVPHLSTHVDHKPTNQYYYSIPAFSSPYLTSLTLTLTDQYACRILKLPKSLELPALKILNLTHVSFAAGDNDEYSEPFSSCFLLNSLVLVGCSIRNPAKVLVISNPNLSRFTMKKNSEAKYKILLSTPNLTHLDIRSSTIFHDVNSTCDLALLEEANIEISRAHVNVLKLLKILSYAKILTLSEYVLRAILRHVPHPRILPPRFVRLETLKGKNIKRREVVMKYLLQNSERKEVEVINF</sequence>
<dbReference type="EMBL" id="JABFOF010000008">
    <property type="protein sequence ID" value="KAG2384822.1"/>
    <property type="molecule type" value="Genomic_DNA"/>
</dbReference>
<evidence type="ECO:0000256" key="1">
    <source>
        <dbReference type="SAM" id="MobiDB-lite"/>
    </source>
</evidence>
<feature type="region of interest" description="Disordered" evidence="1">
    <location>
        <begin position="1"/>
        <end position="23"/>
    </location>
</feature>
<gene>
    <name evidence="3" type="ORF">HKW66_Vig0119140</name>
    <name evidence="4" type="ORF">LR48_Vigan10g088200</name>
</gene>
<dbReference type="PANTHER" id="PTHR31293">
    <property type="entry name" value="RNI-LIKE SUPERFAMILY PROTEIN"/>
    <property type="match status" value="1"/>
</dbReference>
<evidence type="ECO:0000259" key="2">
    <source>
        <dbReference type="PROSITE" id="PS50181"/>
    </source>
</evidence>
<dbReference type="SUPFAM" id="SSF52047">
    <property type="entry name" value="RNI-like"/>
    <property type="match status" value="1"/>
</dbReference>
<reference evidence="3 6" key="3">
    <citation type="submission" date="2020-05" db="EMBL/GenBank/DDBJ databases">
        <title>Vigna angularis (adzuki bean) Var. LongXiaoDou No. 4 denovo assembly.</title>
        <authorList>
            <person name="Xiang H."/>
        </authorList>
    </citation>
    <scope>NUCLEOTIDE SEQUENCE [LARGE SCALE GENOMIC DNA]</scope>
    <source>
        <tissue evidence="3">Leaf</tissue>
    </source>
</reference>
<feature type="domain" description="F-box" evidence="2">
    <location>
        <begin position="25"/>
        <end position="73"/>
    </location>
</feature>
<dbReference type="PANTHER" id="PTHR31293:SF12">
    <property type="entry name" value="RNI-LIKE SUPERFAMILY PROTEIN"/>
    <property type="match status" value="1"/>
</dbReference>
<dbReference type="Proteomes" id="UP000743370">
    <property type="component" value="Unassembled WGS sequence"/>
</dbReference>
<dbReference type="AlphaFoldDB" id="A0A0L9VIX3"/>
<dbReference type="EMBL" id="CM003380">
    <property type="protein sequence ID" value="KOM54990.1"/>
    <property type="molecule type" value="Genomic_DNA"/>
</dbReference>
<dbReference type="InterPro" id="IPR036047">
    <property type="entry name" value="F-box-like_dom_sf"/>
</dbReference>
<evidence type="ECO:0000313" key="3">
    <source>
        <dbReference type="EMBL" id="KAG2384822.1"/>
    </source>
</evidence>
<dbReference type="InterPro" id="IPR001810">
    <property type="entry name" value="F-box_dom"/>
</dbReference>
<dbReference type="Pfam" id="PF00646">
    <property type="entry name" value="F-box"/>
    <property type="match status" value="1"/>
</dbReference>
<dbReference type="PROSITE" id="PS50181">
    <property type="entry name" value="FBOX"/>
    <property type="match status" value="1"/>
</dbReference>
<dbReference type="Gene3D" id="1.20.1280.50">
    <property type="match status" value="1"/>
</dbReference>
<dbReference type="SUPFAM" id="SSF81383">
    <property type="entry name" value="F-box domain"/>
    <property type="match status" value="1"/>
</dbReference>
<dbReference type="KEGG" id="var:108344148"/>